<dbReference type="PANTHER" id="PTHR42794">
    <property type="entry name" value="HEMIN IMPORT ATP-BINDING PROTEIN HMUV"/>
    <property type="match status" value="1"/>
</dbReference>
<evidence type="ECO:0000256" key="1">
    <source>
        <dbReference type="ARBA" id="ARBA00022448"/>
    </source>
</evidence>
<evidence type="ECO:0000259" key="6">
    <source>
        <dbReference type="PROSITE" id="PS50893"/>
    </source>
</evidence>
<evidence type="ECO:0000256" key="4">
    <source>
        <dbReference type="ARBA" id="ARBA00022967"/>
    </source>
</evidence>
<evidence type="ECO:0000313" key="7">
    <source>
        <dbReference type="EMBL" id="MBC8207621.1"/>
    </source>
</evidence>
<dbReference type="PROSITE" id="PS50893">
    <property type="entry name" value="ABC_TRANSPORTER_2"/>
    <property type="match status" value="1"/>
</dbReference>
<dbReference type="GO" id="GO:0016887">
    <property type="term" value="F:ATP hydrolysis activity"/>
    <property type="evidence" value="ECO:0007669"/>
    <property type="project" value="InterPro"/>
</dbReference>
<organism evidence="7 8">
    <name type="scientific">Candidatus Desulfatifera sulfidica</name>
    <dbReference type="NCBI Taxonomy" id="2841691"/>
    <lineage>
        <taxon>Bacteria</taxon>
        <taxon>Pseudomonadati</taxon>
        <taxon>Thermodesulfobacteriota</taxon>
        <taxon>Desulfobulbia</taxon>
        <taxon>Desulfobulbales</taxon>
        <taxon>Desulfobulbaceae</taxon>
        <taxon>Candidatus Desulfatifera</taxon>
    </lineage>
</organism>
<name>A0A8J6T8N5_9BACT</name>
<dbReference type="FunFam" id="3.40.50.300:FF:000134">
    <property type="entry name" value="Iron-enterobactin ABC transporter ATP-binding protein"/>
    <property type="match status" value="1"/>
</dbReference>
<dbReference type="AlphaFoldDB" id="A0A8J6T8N5"/>
<dbReference type="SMART" id="SM00382">
    <property type="entry name" value="AAA"/>
    <property type="match status" value="1"/>
</dbReference>
<evidence type="ECO:0000313" key="8">
    <source>
        <dbReference type="Proteomes" id="UP000599024"/>
    </source>
</evidence>
<accession>A0A8J6T8N5</accession>
<comment type="caution">
    <text evidence="7">The sequence shown here is derived from an EMBL/GenBank/DDBJ whole genome shotgun (WGS) entry which is preliminary data.</text>
</comment>
<keyword evidence="2" id="KW-0547">Nucleotide-binding</keyword>
<dbReference type="InterPro" id="IPR017871">
    <property type="entry name" value="ABC_transporter-like_CS"/>
</dbReference>
<dbReference type="InterPro" id="IPR027417">
    <property type="entry name" value="P-loop_NTPase"/>
</dbReference>
<keyword evidence="4" id="KW-1278">Translocase</keyword>
<dbReference type="SUPFAM" id="SSF52540">
    <property type="entry name" value="P-loop containing nucleoside triphosphate hydrolases"/>
    <property type="match status" value="1"/>
</dbReference>
<dbReference type="CDD" id="cd03214">
    <property type="entry name" value="ABC_Iron-Siderophores_B12_Hemin"/>
    <property type="match status" value="1"/>
</dbReference>
<proteinExistence type="predicted"/>
<dbReference type="NCBIfam" id="NF010068">
    <property type="entry name" value="PRK13548.1"/>
    <property type="match status" value="1"/>
</dbReference>
<evidence type="ECO:0000256" key="2">
    <source>
        <dbReference type="ARBA" id="ARBA00022741"/>
    </source>
</evidence>
<dbReference type="GO" id="GO:0005524">
    <property type="term" value="F:ATP binding"/>
    <property type="evidence" value="ECO:0007669"/>
    <property type="project" value="UniProtKB-KW"/>
</dbReference>
<dbReference type="PROSITE" id="PS00211">
    <property type="entry name" value="ABC_TRANSPORTER_1"/>
    <property type="match status" value="1"/>
</dbReference>
<feature type="domain" description="ABC transporter" evidence="6">
    <location>
        <begin position="4"/>
        <end position="240"/>
    </location>
</feature>
<keyword evidence="3 7" id="KW-0067">ATP-binding</keyword>
<reference evidence="7 8" key="1">
    <citation type="submission" date="2020-08" db="EMBL/GenBank/DDBJ databases">
        <title>Bridging the membrane lipid divide: bacteria of the FCB group superphylum have the potential to synthesize archaeal ether lipids.</title>
        <authorList>
            <person name="Villanueva L."/>
            <person name="Von Meijenfeldt F.A.B."/>
            <person name="Westbye A.B."/>
            <person name="Yadav S."/>
            <person name="Hopmans E.C."/>
            <person name="Dutilh B.E."/>
            <person name="Sinninghe Damste J.S."/>
        </authorList>
    </citation>
    <scope>NUCLEOTIDE SEQUENCE [LARGE SCALE GENOMIC DNA]</scope>
    <source>
        <strain evidence="7">NIOZ-UU81</strain>
    </source>
</reference>
<comment type="function">
    <text evidence="5">Part of the ABC transporter complex HmuTUV involved in hemin import. Responsible for energy coupling to the transport system.</text>
</comment>
<dbReference type="InterPro" id="IPR003593">
    <property type="entry name" value="AAA+_ATPase"/>
</dbReference>
<dbReference type="InterPro" id="IPR003439">
    <property type="entry name" value="ABC_transporter-like_ATP-bd"/>
</dbReference>
<dbReference type="Gene3D" id="3.40.50.300">
    <property type="entry name" value="P-loop containing nucleotide triphosphate hydrolases"/>
    <property type="match status" value="1"/>
</dbReference>
<evidence type="ECO:0000256" key="5">
    <source>
        <dbReference type="ARBA" id="ARBA00037066"/>
    </source>
</evidence>
<gene>
    <name evidence="7" type="ORF">H8E79_00420</name>
</gene>
<dbReference type="Pfam" id="PF00005">
    <property type="entry name" value="ABC_tran"/>
    <property type="match status" value="1"/>
</dbReference>
<dbReference type="EMBL" id="JACNLK010000007">
    <property type="protein sequence ID" value="MBC8207621.1"/>
    <property type="molecule type" value="Genomic_DNA"/>
</dbReference>
<protein>
    <submittedName>
        <fullName evidence="7">Heme ABC transporter ATP-binding protein</fullName>
    </submittedName>
</protein>
<evidence type="ECO:0000256" key="3">
    <source>
        <dbReference type="ARBA" id="ARBA00022840"/>
    </source>
</evidence>
<dbReference type="Proteomes" id="UP000599024">
    <property type="component" value="Unassembled WGS sequence"/>
</dbReference>
<sequence>MSAVRIQGVGVKLGDTQVLRDLSLTVAQGEFFVVIGPNGSGKTTLLRLLASLLSAGSDGIEIFGRQLNDYSRRELARILALVPQQVHMDFPFSVRETVLMGRSPHLGLMSFERVADLALAAEAMEFTDVSHLADRRLDQLSGGERQRVIIARAICQQPRLILLDEPTAALDPAHQIKILDLLERLRQEQDVTVIMVSHDLNLAALYGDRLLLLCDGQLDHVGPPIEVLERTRLERVYGCTMSVEADPVNGFLRISPVPARYREQID</sequence>
<keyword evidence="1" id="KW-0813">Transport</keyword>
<dbReference type="PANTHER" id="PTHR42794:SF1">
    <property type="entry name" value="HEMIN IMPORT ATP-BINDING PROTEIN HMUV"/>
    <property type="match status" value="1"/>
</dbReference>